<evidence type="ECO:0000313" key="1">
    <source>
        <dbReference type="EMBL" id="SHH89658.1"/>
    </source>
</evidence>
<evidence type="ECO:0000313" key="2">
    <source>
        <dbReference type="Proteomes" id="UP000184139"/>
    </source>
</evidence>
<proteinExistence type="predicted"/>
<sequence length="65" mass="7021">MKKTSLLATNSYLKDPRVRDRLLRRTVISSSAVEGAQTAAAKALDVSRKNSFATPAAQSGLNRCK</sequence>
<dbReference type="AlphaFoldDB" id="A0A1M5WQ83"/>
<accession>A0A1M5WQ83</accession>
<keyword evidence="2" id="KW-1185">Reference proteome</keyword>
<reference evidence="1 2" key="1">
    <citation type="submission" date="2016-11" db="EMBL/GenBank/DDBJ databases">
        <authorList>
            <person name="Jaros S."/>
            <person name="Januszkiewicz K."/>
            <person name="Wedrychowicz H."/>
        </authorList>
    </citation>
    <scope>NUCLEOTIDE SEQUENCE [LARGE SCALE GENOMIC DNA]</scope>
    <source>
        <strain evidence="1 2">DSM 9705</strain>
    </source>
</reference>
<dbReference type="Proteomes" id="UP000184139">
    <property type="component" value="Unassembled WGS sequence"/>
</dbReference>
<gene>
    <name evidence="1" type="ORF">SAMN02745124_02445</name>
</gene>
<organism evidence="1 2">
    <name type="scientific">Desulfofustis glycolicus DSM 9705</name>
    <dbReference type="NCBI Taxonomy" id="1121409"/>
    <lineage>
        <taxon>Bacteria</taxon>
        <taxon>Pseudomonadati</taxon>
        <taxon>Thermodesulfobacteriota</taxon>
        <taxon>Desulfobulbia</taxon>
        <taxon>Desulfobulbales</taxon>
        <taxon>Desulfocapsaceae</taxon>
        <taxon>Desulfofustis</taxon>
    </lineage>
</organism>
<protein>
    <submittedName>
        <fullName evidence="1">Uncharacterized protein</fullName>
    </submittedName>
</protein>
<dbReference type="EMBL" id="FQXS01000014">
    <property type="protein sequence ID" value="SHH89658.1"/>
    <property type="molecule type" value="Genomic_DNA"/>
</dbReference>
<name>A0A1M5WQ83_9BACT</name>